<name>A0A2S6AKH9_9NOCA</name>
<dbReference type="EMBL" id="PSZC01000019">
    <property type="protein sequence ID" value="PPJ35726.1"/>
    <property type="molecule type" value="Genomic_DNA"/>
</dbReference>
<reference evidence="3 4" key="1">
    <citation type="submission" date="2018-02" db="EMBL/GenBank/DDBJ databases">
        <title>8 Nocardia nova and 1 Nocardia cyriacigeorgica strain used for evolution to TMP-SMX.</title>
        <authorList>
            <person name="Mehta H."/>
            <person name="Weng J."/>
            <person name="Shamoo Y."/>
        </authorList>
    </citation>
    <scope>NUCLEOTIDE SEQUENCE [LARGE SCALE GENOMIC DNA]</scope>
    <source>
        <strain evidence="3 4">MDA3139</strain>
    </source>
</reference>
<organism evidence="3 4">
    <name type="scientific">Nocardia nova</name>
    <dbReference type="NCBI Taxonomy" id="37330"/>
    <lineage>
        <taxon>Bacteria</taxon>
        <taxon>Bacillati</taxon>
        <taxon>Actinomycetota</taxon>
        <taxon>Actinomycetes</taxon>
        <taxon>Mycobacteriales</taxon>
        <taxon>Nocardiaceae</taxon>
        <taxon>Nocardia</taxon>
    </lineage>
</organism>
<proteinExistence type="predicted"/>
<dbReference type="Proteomes" id="UP000239874">
    <property type="component" value="Unassembled WGS sequence"/>
</dbReference>
<protein>
    <recommendedName>
        <fullName evidence="5">Mammalian cell entry protein</fullName>
    </recommendedName>
</protein>
<sequence length="153" mass="16295">MLILTALTIAVAVCATRLYLDAGADKAAAERDRAVLDTGRKVAAELVTLDHNSAQHSLDTIAANSTGTFRDQFAKVSGTFSSVLTQGQVISTGEVKEAGIVSSDDHHATVLAAVTSTVKNTEAPEGQMRVYRMKMTLDKLEAKWLVSNVEFVA</sequence>
<dbReference type="AlphaFoldDB" id="A0A2S6AKH9"/>
<evidence type="ECO:0000256" key="2">
    <source>
        <dbReference type="ARBA" id="ARBA00023136"/>
    </source>
</evidence>
<evidence type="ECO:0000313" key="3">
    <source>
        <dbReference type="EMBL" id="PPJ35726.1"/>
    </source>
</evidence>
<dbReference type="PANTHER" id="PTHR37042">
    <property type="entry name" value="OUTER MEMBRANE PROTEIN RV1973"/>
    <property type="match status" value="1"/>
</dbReference>
<keyword evidence="2" id="KW-0472">Membrane</keyword>
<comment type="caution">
    <text evidence="3">The sequence shown here is derived from an EMBL/GenBank/DDBJ whole genome shotgun (WGS) entry which is preliminary data.</text>
</comment>
<evidence type="ECO:0008006" key="5">
    <source>
        <dbReference type="Google" id="ProtNLM"/>
    </source>
</evidence>
<dbReference type="PANTHER" id="PTHR37042:SF4">
    <property type="entry name" value="OUTER MEMBRANE PROTEIN RV1973"/>
    <property type="match status" value="1"/>
</dbReference>
<dbReference type="GO" id="GO:0016020">
    <property type="term" value="C:membrane"/>
    <property type="evidence" value="ECO:0007669"/>
    <property type="project" value="UniProtKB-SubCell"/>
</dbReference>
<evidence type="ECO:0000313" key="4">
    <source>
        <dbReference type="Proteomes" id="UP000239874"/>
    </source>
</evidence>
<comment type="subcellular location">
    <subcellularLocation>
        <location evidence="1">Membrane</location>
    </subcellularLocation>
</comment>
<accession>A0A2S6AKH9</accession>
<evidence type="ECO:0000256" key="1">
    <source>
        <dbReference type="ARBA" id="ARBA00004370"/>
    </source>
</evidence>
<gene>
    <name evidence="3" type="ORF">C5E45_24615</name>
</gene>